<evidence type="ECO:0000256" key="4">
    <source>
        <dbReference type="ARBA" id="ARBA00038317"/>
    </source>
</evidence>
<dbReference type="Pfam" id="PF02798">
    <property type="entry name" value="GST_N"/>
    <property type="match status" value="1"/>
</dbReference>
<dbReference type="Gene3D" id="3.40.30.10">
    <property type="entry name" value="Glutaredoxin"/>
    <property type="match status" value="1"/>
</dbReference>
<evidence type="ECO:0000256" key="3">
    <source>
        <dbReference type="ARBA" id="ARBA00022679"/>
    </source>
</evidence>
<evidence type="ECO:0000313" key="8">
    <source>
        <dbReference type="Proteomes" id="UP001652582"/>
    </source>
</evidence>
<dbReference type="Gene3D" id="1.20.1050.10">
    <property type="match status" value="1"/>
</dbReference>
<dbReference type="GO" id="GO:0004602">
    <property type="term" value="F:glutathione peroxidase activity"/>
    <property type="evidence" value="ECO:0007669"/>
    <property type="project" value="UniProtKB-ARBA"/>
</dbReference>
<dbReference type="RefSeq" id="XP_023950272.1">
    <property type="nucleotide sequence ID" value="XM_024094504.2"/>
</dbReference>
<dbReference type="InterPro" id="IPR004046">
    <property type="entry name" value="GST_C"/>
</dbReference>
<dbReference type="GO" id="GO:0006749">
    <property type="term" value="P:glutathione metabolic process"/>
    <property type="evidence" value="ECO:0007669"/>
    <property type="project" value="TreeGrafter"/>
</dbReference>
<dbReference type="PROSITE" id="PS50405">
    <property type="entry name" value="GST_CTER"/>
    <property type="match status" value="1"/>
</dbReference>
<comment type="catalytic activity">
    <reaction evidence="5">
        <text>RX + glutathione = an S-substituted glutathione + a halide anion + H(+)</text>
        <dbReference type="Rhea" id="RHEA:16437"/>
        <dbReference type="ChEBI" id="CHEBI:15378"/>
        <dbReference type="ChEBI" id="CHEBI:16042"/>
        <dbReference type="ChEBI" id="CHEBI:17792"/>
        <dbReference type="ChEBI" id="CHEBI:57925"/>
        <dbReference type="ChEBI" id="CHEBI:90779"/>
        <dbReference type="EC" id="2.5.1.18"/>
    </reaction>
</comment>
<evidence type="ECO:0000256" key="1">
    <source>
        <dbReference type="ARBA" id="ARBA00011738"/>
    </source>
</evidence>
<dbReference type="AlphaFoldDB" id="A0A6J1NYC3"/>
<feature type="domain" description="GST N-terminal" evidence="6">
    <location>
        <begin position="2"/>
        <end position="79"/>
    </location>
</feature>
<name>A0A6J1NYC3_BICAN</name>
<dbReference type="InterPro" id="IPR040079">
    <property type="entry name" value="Glutathione_S-Trfase"/>
</dbReference>
<dbReference type="PANTHER" id="PTHR11571:SF224">
    <property type="entry name" value="HEMATOPOIETIC PROSTAGLANDIN D SYNTHASE"/>
    <property type="match status" value="1"/>
</dbReference>
<dbReference type="InterPro" id="IPR004045">
    <property type="entry name" value="Glutathione_S-Trfase_N"/>
</dbReference>
<comment type="subunit">
    <text evidence="1">Homodimer.</text>
</comment>
<dbReference type="PANTHER" id="PTHR11571">
    <property type="entry name" value="GLUTATHIONE S-TRANSFERASE"/>
    <property type="match status" value="1"/>
</dbReference>
<keyword evidence="3" id="KW-0808">Transferase</keyword>
<evidence type="ECO:0000259" key="6">
    <source>
        <dbReference type="PROSITE" id="PS50404"/>
    </source>
</evidence>
<proteinExistence type="inferred from homology"/>
<dbReference type="InterPro" id="IPR036249">
    <property type="entry name" value="Thioredoxin-like_sf"/>
</dbReference>
<dbReference type="OrthoDB" id="414243at2759"/>
<dbReference type="InterPro" id="IPR036282">
    <property type="entry name" value="Glutathione-S-Trfase_C_sf"/>
</dbReference>
<organism evidence="8 9">
    <name type="scientific">Bicyclus anynana</name>
    <name type="common">Squinting bush brown butterfly</name>
    <dbReference type="NCBI Taxonomy" id="110368"/>
    <lineage>
        <taxon>Eukaryota</taxon>
        <taxon>Metazoa</taxon>
        <taxon>Ecdysozoa</taxon>
        <taxon>Arthropoda</taxon>
        <taxon>Hexapoda</taxon>
        <taxon>Insecta</taxon>
        <taxon>Pterygota</taxon>
        <taxon>Neoptera</taxon>
        <taxon>Endopterygota</taxon>
        <taxon>Lepidoptera</taxon>
        <taxon>Glossata</taxon>
        <taxon>Ditrysia</taxon>
        <taxon>Papilionoidea</taxon>
        <taxon>Nymphalidae</taxon>
        <taxon>Satyrinae</taxon>
        <taxon>Satyrini</taxon>
        <taxon>Mycalesina</taxon>
        <taxon>Bicyclus</taxon>
    </lineage>
</organism>
<dbReference type="Proteomes" id="UP001652582">
    <property type="component" value="Chromosome 19"/>
</dbReference>
<dbReference type="FunFam" id="1.20.1050.10:FF:000030">
    <property type="entry name" value="Glutathione S-transferase S1"/>
    <property type="match status" value="1"/>
</dbReference>
<dbReference type="CDD" id="cd03039">
    <property type="entry name" value="GST_N_Sigma_like"/>
    <property type="match status" value="1"/>
</dbReference>
<feature type="domain" description="GST C-terminal" evidence="7">
    <location>
        <begin position="81"/>
        <end position="204"/>
    </location>
</feature>
<evidence type="ECO:0000259" key="7">
    <source>
        <dbReference type="PROSITE" id="PS50405"/>
    </source>
</evidence>
<dbReference type="EC" id="2.5.1.18" evidence="2"/>
<dbReference type="InterPro" id="IPR010987">
    <property type="entry name" value="Glutathione-S-Trfase_C-like"/>
</dbReference>
<sequence>MPRTIVYYFPERALGECIRLLLAYRGEEFIDRRIPHEDWPEIKHKMPFGEMPVLEIDGKKYAQSLAILRYLGRKHGLSGQDLEEDFEIDQNVYFYTDVWTRGGYVYHEANEEAKAANMAELVKNYYPFALKKLDEIIKKNNGHLALGKLTWADFLFAGMYDCVKVKLQMPDLDKKYPSFKKLADSVYALPRCKAYADKAPKTDY</sequence>
<dbReference type="GO" id="GO:0004364">
    <property type="term" value="F:glutathione transferase activity"/>
    <property type="evidence" value="ECO:0007669"/>
    <property type="project" value="UniProtKB-EC"/>
</dbReference>
<dbReference type="InterPro" id="IPR050213">
    <property type="entry name" value="GST_superfamily"/>
</dbReference>
<dbReference type="PROSITE" id="PS50404">
    <property type="entry name" value="GST_NTER"/>
    <property type="match status" value="1"/>
</dbReference>
<evidence type="ECO:0000256" key="5">
    <source>
        <dbReference type="ARBA" id="ARBA00047960"/>
    </source>
</evidence>
<comment type="similarity">
    <text evidence="4">Belongs to the GST superfamily. Sigma family.</text>
</comment>
<accession>A0A6J1NYC3</accession>
<dbReference type="SUPFAM" id="SSF52833">
    <property type="entry name" value="Thioredoxin-like"/>
    <property type="match status" value="1"/>
</dbReference>
<dbReference type="SUPFAM" id="SSF47616">
    <property type="entry name" value="GST C-terminal domain-like"/>
    <property type="match status" value="1"/>
</dbReference>
<gene>
    <name evidence="9" type="primary">LOC112054654</name>
</gene>
<reference evidence="9" key="1">
    <citation type="submission" date="2025-08" db="UniProtKB">
        <authorList>
            <consortium name="RefSeq"/>
        </authorList>
    </citation>
    <scope>IDENTIFICATION</scope>
</reference>
<evidence type="ECO:0000313" key="9">
    <source>
        <dbReference type="RefSeq" id="XP_023950272.1"/>
    </source>
</evidence>
<dbReference type="SFLD" id="SFLDG01205">
    <property type="entry name" value="AMPS.1"/>
    <property type="match status" value="1"/>
</dbReference>
<keyword evidence="8" id="KW-1185">Reference proteome</keyword>
<evidence type="ECO:0000256" key="2">
    <source>
        <dbReference type="ARBA" id="ARBA00012452"/>
    </source>
</evidence>
<dbReference type="SFLD" id="SFLDS00019">
    <property type="entry name" value="Glutathione_Transferase_(cytos"/>
    <property type="match status" value="1"/>
</dbReference>
<dbReference type="FunFam" id="3.40.30.10:FF:000035">
    <property type="entry name" value="hematopoietic prostaglandin D synthase"/>
    <property type="match status" value="1"/>
</dbReference>
<protein>
    <recommendedName>
        <fullName evidence="2">glutathione transferase</fullName>
        <ecNumber evidence="2">2.5.1.18</ecNumber>
    </recommendedName>
</protein>
<dbReference type="GeneID" id="112054654"/>
<dbReference type="SFLD" id="SFLDG00363">
    <property type="entry name" value="AMPS_(cytGST):_Alpha-__Mu-__Pi"/>
    <property type="match status" value="1"/>
</dbReference>
<dbReference type="KEGG" id="bany:112054654"/>
<dbReference type="Pfam" id="PF14497">
    <property type="entry name" value="GST_C_3"/>
    <property type="match status" value="1"/>
</dbReference>
<dbReference type="CDD" id="cd03192">
    <property type="entry name" value="GST_C_Sigma_like"/>
    <property type="match status" value="1"/>
</dbReference>